<feature type="transmembrane region" description="Helical" evidence="5">
    <location>
        <begin position="255"/>
        <end position="280"/>
    </location>
</feature>
<dbReference type="AlphaFoldDB" id="A0A6I1MSQ7"/>
<dbReference type="Gene3D" id="1.20.1740.10">
    <property type="entry name" value="Amino acid/polyamine transporter I"/>
    <property type="match status" value="1"/>
</dbReference>
<gene>
    <name evidence="6" type="ORF">GBZ86_09130</name>
</gene>
<evidence type="ECO:0000256" key="5">
    <source>
        <dbReference type="SAM" id="Phobius"/>
    </source>
</evidence>
<organism evidence="6 7">
    <name type="scientific">Clostridium tarantellae</name>
    <dbReference type="NCBI Taxonomy" id="39493"/>
    <lineage>
        <taxon>Bacteria</taxon>
        <taxon>Bacillati</taxon>
        <taxon>Bacillota</taxon>
        <taxon>Clostridia</taxon>
        <taxon>Eubacteriales</taxon>
        <taxon>Clostridiaceae</taxon>
        <taxon>Clostridium</taxon>
    </lineage>
</organism>
<evidence type="ECO:0000313" key="7">
    <source>
        <dbReference type="Proteomes" id="UP000430345"/>
    </source>
</evidence>
<comment type="subcellular location">
    <subcellularLocation>
        <location evidence="1">Membrane</location>
        <topology evidence="1">Multi-pass membrane protein</topology>
    </subcellularLocation>
</comment>
<dbReference type="GO" id="GO:0022857">
    <property type="term" value="F:transmembrane transporter activity"/>
    <property type="evidence" value="ECO:0007669"/>
    <property type="project" value="InterPro"/>
</dbReference>
<dbReference type="GO" id="GO:0016020">
    <property type="term" value="C:membrane"/>
    <property type="evidence" value="ECO:0007669"/>
    <property type="project" value="UniProtKB-SubCell"/>
</dbReference>
<feature type="transmembrane region" description="Helical" evidence="5">
    <location>
        <begin position="65"/>
        <end position="84"/>
    </location>
</feature>
<reference evidence="6 7" key="1">
    <citation type="submission" date="2019-10" db="EMBL/GenBank/DDBJ databases">
        <title>The Genome Sequence of Clostridium tarantellae Isolated from Fish Brain.</title>
        <authorList>
            <person name="Bano L."/>
            <person name="Kiel M."/>
            <person name="Sales G."/>
            <person name="Doxey A.C."/>
            <person name="Mansfield M.J."/>
            <person name="Schiavone M."/>
            <person name="Rossetto O."/>
            <person name="Pirazzini M."/>
            <person name="Dobrindt U."/>
            <person name="Montecucco C."/>
        </authorList>
    </citation>
    <scope>NUCLEOTIDE SEQUENCE [LARGE SCALE GENOMIC DNA]</scope>
    <source>
        <strain evidence="6 7">DSM 3997</strain>
    </source>
</reference>
<feature type="transmembrane region" description="Helical" evidence="5">
    <location>
        <begin position="436"/>
        <end position="451"/>
    </location>
</feature>
<feature type="transmembrane region" description="Helical" evidence="5">
    <location>
        <begin position="350"/>
        <end position="369"/>
    </location>
</feature>
<dbReference type="PANTHER" id="PTHR47704:SF1">
    <property type="entry name" value="POTASSIUM TRANSPORTER KIMA"/>
    <property type="match status" value="1"/>
</dbReference>
<keyword evidence="2 5" id="KW-0812">Transmembrane</keyword>
<feature type="transmembrane region" description="Helical" evidence="5">
    <location>
        <begin position="146"/>
        <end position="163"/>
    </location>
</feature>
<evidence type="ECO:0000256" key="1">
    <source>
        <dbReference type="ARBA" id="ARBA00004141"/>
    </source>
</evidence>
<evidence type="ECO:0000256" key="3">
    <source>
        <dbReference type="ARBA" id="ARBA00022989"/>
    </source>
</evidence>
<dbReference type="OrthoDB" id="9759676at2"/>
<comment type="caution">
    <text evidence="6">The sequence shown here is derived from an EMBL/GenBank/DDBJ whole genome shotgun (WGS) entry which is preliminary data.</text>
</comment>
<dbReference type="InterPro" id="IPR053153">
    <property type="entry name" value="APC_K+_Transporter"/>
</dbReference>
<dbReference type="EMBL" id="WHJC01000123">
    <property type="protein sequence ID" value="MPQ43921.1"/>
    <property type="molecule type" value="Genomic_DNA"/>
</dbReference>
<keyword evidence="7" id="KW-1185">Reference proteome</keyword>
<dbReference type="InterPro" id="IPR002293">
    <property type="entry name" value="AA/rel_permease1"/>
</dbReference>
<accession>A0A6I1MSQ7</accession>
<evidence type="ECO:0000256" key="4">
    <source>
        <dbReference type="ARBA" id="ARBA00023136"/>
    </source>
</evidence>
<feature type="transmembrane region" description="Helical" evidence="5">
    <location>
        <begin position="121"/>
        <end position="140"/>
    </location>
</feature>
<keyword evidence="3 5" id="KW-1133">Transmembrane helix</keyword>
<sequence length="613" mass="68573">METLRKLKSFIIGKPLKSSDIHKEKYTVLTGLPILSSDAISSVAYACGQILWVFIPVLGVLSFKYLMYVTLLILLLLSILVFSYKQTIENYPKGGGSYIVSKENLGELPSLLAGSALTIDYILTVAVSTTAGVAAITSAFPSLLRFNVHIALLIILIMTLGNLRGIRDSSKIFGLPTYLFIIVSIIMIFYGLIKWYVLKITPTINANMPRQIETLSVFLFLKAFSSGCTALTGIEAISDGVANFKEPSTKHAKGVLYLLFLIVIILFGGVSWLATLYHPVPTLDKTALSQIAEVIFGNNSIMFFVMQFSTTFILTIAANTAFSDFPLLLSFISRDGYAPRQFSKRGDRLSFSNGIILLAISATILIVVFNGDNHALIPLYAVGVFISFTLSQTGMVFKWCREKKGIWKHKAFINGFGAITTFITTIVISINKFKGGAWIVFILIPTIILLMKRTKAHYNKVENQLSLDNNNLKRLKEDLVKKIIIPVDNLNAAIIRTIDYTTYMSNDVMAIHMSVDEEETKALQNKWKELNISIPLIIKPCEYRQIVETLVDTIDSEVFKVNEKEMIAVAIPHIKSRTLWQNFLDNQTAKFIRKLLLKRRNIVVLAIPFMIDD</sequence>
<dbReference type="PANTHER" id="PTHR47704">
    <property type="entry name" value="POTASSIUM TRANSPORTER KIMA"/>
    <property type="match status" value="1"/>
</dbReference>
<evidence type="ECO:0000256" key="2">
    <source>
        <dbReference type="ARBA" id="ARBA00022692"/>
    </source>
</evidence>
<name>A0A6I1MSQ7_9CLOT</name>
<keyword evidence="4 5" id="KW-0472">Membrane</keyword>
<proteinExistence type="predicted"/>
<protein>
    <submittedName>
        <fullName evidence="6">Amino acid permease</fullName>
    </submittedName>
</protein>
<dbReference type="Proteomes" id="UP000430345">
    <property type="component" value="Unassembled WGS sequence"/>
</dbReference>
<feature type="transmembrane region" description="Helical" evidence="5">
    <location>
        <begin position="411"/>
        <end position="430"/>
    </location>
</feature>
<evidence type="ECO:0000313" key="6">
    <source>
        <dbReference type="EMBL" id="MPQ43921.1"/>
    </source>
</evidence>
<feature type="transmembrane region" description="Helical" evidence="5">
    <location>
        <begin position="39"/>
        <end position="59"/>
    </location>
</feature>
<feature type="transmembrane region" description="Helical" evidence="5">
    <location>
        <begin position="300"/>
        <end position="329"/>
    </location>
</feature>
<dbReference type="Pfam" id="PF13520">
    <property type="entry name" value="AA_permease_2"/>
    <property type="match status" value="1"/>
</dbReference>
<feature type="transmembrane region" description="Helical" evidence="5">
    <location>
        <begin position="375"/>
        <end position="399"/>
    </location>
</feature>
<dbReference type="RefSeq" id="WP_152889932.1">
    <property type="nucleotide sequence ID" value="NZ_WHJC01000123.1"/>
</dbReference>
<feature type="transmembrane region" description="Helical" evidence="5">
    <location>
        <begin position="175"/>
        <end position="197"/>
    </location>
</feature>